<feature type="region of interest" description="Disordered" evidence="1">
    <location>
        <begin position="288"/>
        <end position="322"/>
    </location>
</feature>
<dbReference type="EMBL" id="GCKF01032743">
    <property type="protein sequence ID" value="JAG97510.1"/>
    <property type="molecule type" value="Transcribed_RNA"/>
</dbReference>
<organism evidence="3">
    <name type="scientific">Araucaria cunninghamii</name>
    <name type="common">Hoop pine</name>
    <name type="synonym">Moreton Bay pine</name>
    <dbReference type="NCBI Taxonomy" id="56994"/>
    <lineage>
        <taxon>Eukaryota</taxon>
        <taxon>Viridiplantae</taxon>
        <taxon>Streptophyta</taxon>
        <taxon>Embryophyta</taxon>
        <taxon>Tracheophyta</taxon>
        <taxon>Spermatophyta</taxon>
        <taxon>Pinopsida</taxon>
        <taxon>Pinidae</taxon>
        <taxon>Conifers II</taxon>
        <taxon>Araucariales</taxon>
        <taxon>Araucariaceae</taxon>
        <taxon>Araucaria</taxon>
    </lineage>
</organism>
<feature type="region of interest" description="Disordered" evidence="1">
    <location>
        <begin position="214"/>
        <end position="248"/>
    </location>
</feature>
<dbReference type="InterPro" id="IPR044823">
    <property type="entry name" value="ASIL1/2-like"/>
</dbReference>
<reference evidence="3" key="1">
    <citation type="submission" date="2015-03" db="EMBL/GenBank/DDBJ databases">
        <title>A transcriptome of Araucaria cunninghamii, an australian fine timber species.</title>
        <authorList>
            <person name="Jing Yi C.J.Y."/>
            <person name="Yin San L.Y.S."/>
            <person name="Abdul Karim S.S."/>
            <person name="Wan Azmi N.N."/>
            <person name="Hercus R.R."/>
            <person name="Croft L.L."/>
        </authorList>
    </citation>
    <scope>NUCLEOTIDE SEQUENCE</scope>
    <source>
        <strain evidence="3">MI0301</strain>
        <tissue evidence="3">Leaf</tissue>
    </source>
</reference>
<feature type="domain" description="Myb/SANT-like DNA-binding" evidence="2">
    <location>
        <begin position="16"/>
        <end position="107"/>
    </location>
</feature>
<name>A0A0D6R6K4_ARACU</name>
<proteinExistence type="predicted"/>
<dbReference type="PANTHER" id="PTHR31307:SF63">
    <property type="entry name" value="MYB_SANT-LIKE DNA-BINDING DOMAIN-CONTAINING PROTEIN"/>
    <property type="match status" value="1"/>
</dbReference>
<evidence type="ECO:0000256" key="1">
    <source>
        <dbReference type="SAM" id="MobiDB-lite"/>
    </source>
</evidence>
<evidence type="ECO:0000259" key="2">
    <source>
        <dbReference type="Pfam" id="PF13837"/>
    </source>
</evidence>
<dbReference type="InterPro" id="IPR044822">
    <property type="entry name" value="Myb_DNA-bind_4"/>
</dbReference>
<protein>
    <recommendedName>
        <fullName evidence="2">Myb/SANT-like DNA-binding domain-containing protein</fullName>
    </recommendedName>
</protein>
<accession>A0A0D6R6K4</accession>
<dbReference type="Pfam" id="PF13837">
    <property type="entry name" value="Myb_DNA-bind_4"/>
    <property type="match status" value="1"/>
</dbReference>
<dbReference type="PANTHER" id="PTHR31307">
    <property type="entry name" value="TRIHELIX TRANSCRIPTION FACTOR ASIL2"/>
    <property type="match status" value="1"/>
</dbReference>
<dbReference type="AlphaFoldDB" id="A0A0D6R6K4"/>
<feature type="compositionally biased region" description="Low complexity" evidence="1">
    <location>
        <begin position="301"/>
        <end position="316"/>
    </location>
</feature>
<evidence type="ECO:0000313" key="3">
    <source>
        <dbReference type="EMBL" id="JAG97510.1"/>
    </source>
</evidence>
<sequence>MGSDDDDYGKVNLGTRCEWHPETVSRLLHSYGEKCSYGKGYLKTKDWEDIVKYVNIQCEGSKTAKTMKQCREKVDSLKRRYKLEKRKAEIRGSSHVEWSFYDKVDEIMCSVKRSGSGGAGTAASEGHSFELVEPLDFDDGFETHHNHHTAFLCNSNGSHSNNNNSGNCYNSRLDLIVSEDPVADKGKGLLENADGLCDVVLNAVGYENCVEFPDGNHNSNHKRRKVSKGAGFERPTIKSQKRAVSGEKNPVQALADALVGFSEVYSRIEVAKMELFSKLNLELAKLRKRRRKNGGSESGFSSCSDYSCGASPSSSSDSEEEE</sequence>